<dbReference type="PANTHER" id="PTHR45033">
    <property type="match status" value="1"/>
</dbReference>
<proteinExistence type="predicted"/>
<dbReference type="SUPFAM" id="SSF50129">
    <property type="entry name" value="GroES-like"/>
    <property type="match status" value="1"/>
</dbReference>
<organism evidence="2 3">
    <name type="scientific">Minwuia thermotolerans</name>
    <dbReference type="NCBI Taxonomy" id="2056226"/>
    <lineage>
        <taxon>Bacteria</taxon>
        <taxon>Pseudomonadati</taxon>
        <taxon>Pseudomonadota</taxon>
        <taxon>Alphaproteobacteria</taxon>
        <taxon>Minwuiales</taxon>
        <taxon>Minwuiaceae</taxon>
        <taxon>Minwuia</taxon>
    </lineage>
</organism>
<evidence type="ECO:0000313" key="2">
    <source>
        <dbReference type="EMBL" id="PJK27420.1"/>
    </source>
</evidence>
<evidence type="ECO:0000259" key="1">
    <source>
        <dbReference type="SMART" id="SM00829"/>
    </source>
</evidence>
<dbReference type="EMBL" id="PHIG01000064">
    <property type="protein sequence ID" value="PJK27420.1"/>
    <property type="molecule type" value="Genomic_DNA"/>
</dbReference>
<dbReference type="InterPro" id="IPR013154">
    <property type="entry name" value="ADH-like_N"/>
</dbReference>
<name>A0A2M9FVC3_9PROT</name>
<dbReference type="InterPro" id="IPR036291">
    <property type="entry name" value="NAD(P)-bd_dom_sf"/>
</dbReference>
<evidence type="ECO:0000313" key="3">
    <source>
        <dbReference type="Proteomes" id="UP000229498"/>
    </source>
</evidence>
<dbReference type="PANTHER" id="PTHR45033:SF2">
    <property type="entry name" value="ZINC-TYPE ALCOHOL DEHYDROGENASE-LIKE PROTEIN C1773.06C"/>
    <property type="match status" value="1"/>
</dbReference>
<gene>
    <name evidence="2" type="ORF">CVT23_22365</name>
</gene>
<feature type="domain" description="Enoyl reductase (ER)" evidence="1">
    <location>
        <begin position="11"/>
        <end position="333"/>
    </location>
</feature>
<dbReference type="Gene3D" id="3.40.50.720">
    <property type="entry name" value="NAD(P)-binding Rossmann-like Domain"/>
    <property type="match status" value="1"/>
</dbReference>
<accession>A0A2M9FVC3</accession>
<sequence length="337" mass="35529">MRAWEITTAEGIDGLKLAERPTPEPGPGEVRIRMTANSINYRDLMTVEHAAARGLQLPFIPNSDGAGVVSAVGHGAPYREGDRVTSCFFSDWDAGEIGPDTMNSALGGARPGVLAEEVVLPARGVIPTPAHLSDAEAATLPCAALTAWHALTQPRPVLAGETVLLLGTGGVSVFAQQFCRIMGASTIVTSSSDAKLARMKELGADGTVNYRDNPDWDREVLEMTGGIGVDRAVEVGGPGTFDRSVNATRVGGIIGLIGILTGAGGQVHPTNFMRKSITVRGIYVGSRAMFADMNRAIERHGLKPVIDDDFAFEAAPQAYRAMRAAGHFGKLAIRVGK</sequence>
<dbReference type="InterPro" id="IPR013149">
    <property type="entry name" value="ADH-like_C"/>
</dbReference>
<keyword evidence="3" id="KW-1185">Reference proteome</keyword>
<dbReference type="InterPro" id="IPR052711">
    <property type="entry name" value="Zinc_ADH-like"/>
</dbReference>
<dbReference type="Pfam" id="PF00107">
    <property type="entry name" value="ADH_zinc_N"/>
    <property type="match status" value="1"/>
</dbReference>
<dbReference type="AlphaFoldDB" id="A0A2M9FVC3"/>
<dbReference type="SMART" id="SM00829">
    <property type="entry name" value="PKS_ER"/>
    <property type="match status" value="1"/>
</dbReference>
<dbReference type="CDD" id="cd08276">
    <property type="entry name" value="MDR7"/>
    <property type="match status" value="1"/>
</dbReference>
<dbReference type="GO" id="GO:0016491">
    <property type="term" value="F:oxidoreductase activity"/>
    <property type="evidence" value="ECO:0007669"/>
    <property type="project" value="InterPro"/>
</dbReference>
<dbReference type="RefSeq" id="WP_109794811.1">
    <property type="nucleotide sequence ID" value="NZ_PHIG01000064.1"/>
</dbReference>
<reference evidence="2 3" key="1">
    <citation type="submission" date="2017-11" db="EMBL/GenBank/DDBJ databases">
        <title>Draft genome sequence of Rhizobiales bacterium SY3-13.</title>
        <authorList>
            <person name="Sun C."/>
        </authorList>
    </citation>
    <scope>NUCLEOTIDE SEQUENCE [LARGE SCALE GENOMIC DNA]</scope>
    <source>
        <strain evidence="2 3">SY3-13</strain>
    </source>
</reference>
<protein>
    <submittedName>
        <fullName evidence="2">NAD(P)-dependent alcohol dehydrogenase</fullName>
    </submittedName>
</protein>
<dbReference type="Proteomes" id="UP000229498">
    <property type="component" value="Unassembled WGS sequence"/>
</dbReference>
<dbReference type="SUPFAM" id="SSF51735">
    <property type="entry name" value="NAD(P)-binding Rossmann-fold domains"/>
    <property type="match status" value="1"/>
</dbReference>
<dbReference type="OrthoDB" id="9805663at2"/>
<dbReference type="InterPro" id="IPR011032">
    <property type="entry name" value="GroES-like_sf"/>
</dbReference>
<comment type="caution">
    <text evidence="2">The sequence shown here is derived from an EMBL/GenBank/DDBJ whole genome shotgun (WGS) entry which is preliminary data.</text>
</comment>
<dbReference type="Pfam" id="PF08240">
    <property type="entry name" value="ADH_N"/>
    <property type="match status" value="1"/>
</dbReference>
<dbReference type="Gene3D" id="3.90.180.10">
    <property type="entry name" value="Medium-chain alcohol dehydrogenases, catalytic domain"/>
    <property type="match status" value="1"/>
</dbReference>
<dbReference type="InterPro" id="IPR020843">
    <property type="entry name" value="ER"/>
</dbReference>